<feature type="transmembrane region" description="Helical" evidence="5">
    <location>
        <begin position="421"/>
        <end position="442"/>
    </location>
</feature>
<dbReference type="GeneID" id="100204791"/>
<dbReference type="PANTHER" id="PTHR10924">
    <property type="entry name" value="MAJOR FACILITATOR SUPERFAMILY PROTEIN-RELATED"/>
    <property type="match status" value="1"/>
</dbReference>
<feature type="transmembrane region" description="Helical" evidence="5">
    <location>
        <begin position="229"/>
        <end position="248"/>
    </location>
</feature>
<name>A0ABM4C6J5_HYDVU</name>
<gene>
    <name evidence="7" type="primary">LOC100204791</name>
</gene>
<dbReference type="InterPro" id="IPR049680">
    <property type="entry name" value="FLVCR1-2_SLC49-like"/>
</dbReference>
<feature type="transmembrane region" description="Helical" evidence="5">
    <location>
        <begin position="95"/>
        <end position="120"/>
    </location>
</feature>
<evidence type="ECO:0000256" key="1">
    <source>
        <dbReference type="ARBA" id="ARBA00004141"/>
    </source>
</evidence>
<protein>
    <submittedName>
        <fullName evidence="7">Heme transporter FLVCR1 isoform X2</fullName>
    </submittedName>
</protein>
<evidence type="ECO:0000313" key="7">
    <source>
        <dbReference type="RefSeq" id="XP_065657218.1"/>
    </source>
</evidence>
<organism evidence="6 7">
    <name type="scientific">Hydra vulgaris</name>
    <name type="common">Hydra</name>
    <name type="synonym">Hydra attenuata</name>
    <dbReference type="NCBI Taxonomy" id="6087"/>
    <lineage>
        <taxon>Eukaryota</taxon>
        <taxon>Metazoa</taxon>
        <taxon>Cnidaria</taxon>
        <taxon>Hydrozoa</taxon>
        <taxon>Hydroidolina</taxon>
        <taxon>Anthoathecata</taxon>
        <taxon>Aplanulata</taxon>
        <taxon>Hydridae</taxon>
        <taxon>Hydra</taxon>
    </lineage>
</organism>
<sequence length="518" mass="57617">MMDANHEKKLMKVSLNSFEDKCFISSKQSACNSVSLLSPDADDYPVLYPQRSFILYKWRWINLICYCLLTLSAGSSWLCFPAVSNVIRKYYNIGIMQVNLLAIVFGFAIVILSVPFGFLLDNYGLSLVLRIAGFLNAVGATVRYFGAEQSNGYIFLLLGNIFTAMSVSGFLFLPGKIAASWFGQNEMGKTIAICIGFDALGTGLGYLHATRMIMSSPHATEIESNIKSFLMSQLIPAGLVFIFILVFVRKQPKTPPNIMEYEYLNQISRYKYLKRQKQLCKFIEQASETDDSHSKSITGSFDDLSLNEYLDSVITLKSSIIELLRNFDFHLIIHMQGIAASVEGIFQMLLNEMLTSLYPGKEKSIGIVGFASIFLGFASNIIVGLVVDRTGSCKKISFVIFFLTLLSSISWYLLMEFLHCFIAKSVMFCILISILSSYHTIAFTHSAQLSIPLSPSAIGVMLVLTSQIYDTISMLVATEILARFGSEGVNLFAVVLCFIGVFLSLFIKKKKVILGTAV</sequence>
<feature type="transmembrane region" description="Helical" evidence="5">
    <location>
        <begin position="449"/>
        <end position="469"/>
    </location>
</feature>
<dbReference type="Gene3D" id="1.20.1250.20">
    <property type="entry name" value="MFS general substrate transporter like domains"/>
    <property type="match status" value="2"/>
</dbReference>
<feature type="transmembrane region" description="Helical" evidence="5">
    <location>
        <begin position="489"/>
        <end position="507"/>
    </location>
</feature>
<keyword evidence="6" id="KW-1185">Reference proteome</keyword>
<keyword evidence="3 5" id="KW-1133">Transmembrane helix</keyword>
<evidence type="ECO:0000313" key="6">
    <source>
        <dbReference type="Proteomes" id="UP001652625"/>
    </source>
</evidence>
<accession>A0ABM4C6J5</accession>
<evidence type="ECO:0000256" key="4">
    <source>
        <dbReference type="ARBA" id="ARBA00023136"/>
    </source>
</evidence>
<reference evidence="7" key="1">
    <citation type="submission" date="2025-08" db="UniProtKB">
        <authorList>
            <consortium name="RefSeq"/>
        </authorList>
    </citation>
    <scope>IDENTIFICATION</scope>
</reference>
<feature type="transmembrane region" description="Helical" evidence="5">
    <location>
        <begin position="396"/>
        <end position="415"/>
    </location>
</feature>
<dbReference type="Pfam" id="PF07690">
    <property type="entry name" value="MFS_1"/>
    <property type="match status" value="1"/>
</dbReference>
<keyword evidence="4 5" id="KW-0472">Membrane</keyword>
<dbReference type="PANTHER" id="PTHR10924:SF6">
    <property type="entry name" value="SOLUTE CARRIER FAMILY 49 MEMBER A3"/>
    <property type="match status" value="1"/>
</dbReference>
<evidence type="ECO:0000256" key="3">
    <source>
        <dbReference type="ARBA" id="ARBA00022989"/>
    </source>
</evidence>
<dbReference type="InterPro" id="IPR036259">
    <property type="entry name" value="MFS_trans_sf"/>
</dbReference>
<feature type="transmembrane region" description="Helical" evidence="5">
    <location>
        <begin position="60"/>
        <end position="83"/>
    </location>
</feature>
<dbReference type="InterPro" id="IPR011701">
    <property type="entry name" value="MFS"/>
</dbReference>
<keyword evidence="2 5" id="KW-0812">Transmembrane</keyword>
<dbReference type="SUPFAM" id="SSF103473">
    <property type="entry name" value="MFS general substrate transporter"/>
    <property type="match status" value="1"/>
</dbReference>
<feature type="transmembrane region" description="Helical" evidence="5">
    <location>
        <begin position="152"/>
        <end position="175"/>
    </location>
</feature>
<evidence type="ECO:0000256" key="5">
    <source>
        <dbReference type="SAM" id="Phobius"/>
    </source>
</evidence>
<dbReference type="Proteomes" id="UP001652625">
    <property type="component" value="Chromosome 07"/>
</dbReference>
<feature type="transmembrane region" description="Helical" evidence="5">
    <location>
        <begin position="187"/>
        <end position="209"/>
    </location>
</feature>
<feature type="transmembrane region" description="Helical" evidence="5">
    <location>
        <begin position="365"/>
        <end position="387"/>
    </location>
</feature>
<comment type="subcellular location">
    <subcellularLocation>
        <location evidence="1">Membrane</location>
        <topology evidence="1">Multi-pass membrane protein</topology>
    </subcellularLocation>
</comment>
<evidence type="ECO:0000256" key="2">
    <source>
        <dbReference type="ARBA" id="ARBA00022692"/>
    </source>
</evidence>
<feature type="transmembrane region" description="Helical" evidence="5">
    <location>
        <begin position="331"/>
        <end position="350"/>
    </location>
</feature>
<feature type="transmembrane region" description="Helical" evidence="5">
    <location>
        <begin position="127"/>
        <end position="146"/>
    </location>
</feature>
<dbReference type="RefSeq" id="XP_065657218.1">
    <property type="nucleotide sequence ID" value="XM_065801146.1"/>
</dbReference>
<proteinExistence type="predicted"/>